<dbReference type="Proteomes" id="UP000307380">
    <property type="component" value="Unassembled WGS sequence"/>
</dbReference>
<evidence type="ECO:0000313" key="3">
    <source>
        <dbReference type="Proteomes" id="UP000307380"/>
    </source>
</evidence>
<reference evidence="2 3" key="1">
    <citation type="submission" date="2019-04" db="EMBL/GenBank/DDBJ databases">
        <authorList>
            <person name="Jiang L."/>
        </authorList>
    </citation>
    <scope>NUCLEOTIDE SEQUENCE [LARGE SCALE GENOMIC DNA]</scope>
    <source>
        <strain evidence="2 3">YIM 131861</strain>
    </source>
</reference>
<proteinExistence type="predicted"/>
<dbReference type="CDD" id="cd12108">
    <property type="entry name" value="Hr-like"/>
    <property type="match status" value="1"/>
</dbReference>
<sequence>MTNEVAPTIGCDTQGMRLVHRVFRAVFADGPWLVEDVAIGDDRRRRHVAAHLKELALALHHHHETEDELLWDTLTRRAPGCALHVQLMKTQHASMAEILAEADEALPAWTTSGTEADRELVHAAMVGIDQLLGIHLGDEETLILPAAGETMNQREWDKLGEFARRTTRPAMLFPQLGFMLQSLPPGEGDRFMRETLPTPVRVLWQVVGKGQYRRYRGRIYGTRA</sequence>
<comment type="caution">
    <text evidence="2">The sequence shown here is derived from an EMBL/GenBank/DDBJ whole genome shotgun (WGS) entry which is preliminary data.</text>
</comment>
<dbReference type="InterPro" id="IPR012312">
    <property type="entry name" value="Hemerythrin-like"/>
</dbReference>
<protein>
    <submittedName>
        <fullName evidence="2">Hemerythrin domain-containing protein</fullName>
    </submittedName>
</protein>
<evidence type="ECO:0000313" key="2">
    <source>
        <dbReference type="EMBL" id="THG35133.1"/>
    </source>
</evidence>
<dbReference type="AlphaFoldDB" id="A0A4S4FWH6"/>
<dbReference type="Gene3D" id="1.20.120.520">
    <property type="entry name" value="nmb1532 protein domain like"/>
    <property type="match status" value="1"/>
</dbReference>
<feature type="domain" description="Hemerythrin-like" evidence="1">
    <location>
        <begin position="16"/>
        <end position="147"/>
    </location>
</feature>
<dbReference type="EMBL" id="SSSN01000003">
    <property type="protein sequence ID" value="THG35133.1"/>
    <property type="molecule type" value="Genomic_DNA"/>
</dbReference>
<dbReference type="OrthoDB" id="5197650at2"/>
<name>A0A4S4FWH6_9MICO</name>
<accession>A0A4S4FWH6</accession>
<gene>
    <name evidence="2" type="ORF">E6C70_03430</name>
</gene>
<keyword evidence="3" id="KW-1185">Reference proteome</keyword>
<organism evidence="2 3">
    <name type="scientific">Orlajensenia flava</name>
    <dbReference type="NCBI Taxonomy" id="2565934"/>
    <lineage>
        <taxon>Bacteria</taxon>
        <taxon>Bacillati</taxon>
        <taxon>Actinomycetota</taxon>
        <taxon>Actinomycetes</taxon>
        <taxon>Micrococcales</taxon>
        <taxon>Microbacteriaceae</taxon>
        <taxon>Orlajensenia</taxon>
    </lineage>
</organism>
<dbReference type="Pfam" id="PF01814">
    <property type="entry name" value="Hemerythrin"/>
    <property type="match status" value="1"/>
</dbReference>
<evidence type="ECO:0000259" key="1">
    <source>
        <dbReference type="Pfam" id="PF01814"/>
    </source>
</evidence>
<dbReference type="RefSeq" id="WP_136422228.1">
    <property type="nucleotide sequence ID" value="NZ_SSSN01000003.1"/>
</dbReference>